<dbReference type="EMBL" id="CASHSV030000716">
    <property type="protein sequence ID" value="CAJ2675446.1"/>
    <property type="molecule type" value="Genomic_DNA"/>
</dbReference>
<keyword evidence="2" id="KW-1185">Reference proteome</keyword>
<gene>
    <name evidence="1" type="ORF">MILVUS5_LOCUS38472</name>
</gene>
<evidence type="ECO:0000313" key="2">
    <source>
        <dbReference type="Proteomes" id="UP001177021"/>
    </source>
</evidence>
<reference evidence="1" key="1">
    <citation type="submission" date="2023-10" db="EMBL/GenBank/DDBJ databases">
        <authorList>
            <person name="Rodriguez Cubillos JULIANA M."/>
            <person name="De Vega J."/>
        </authorList>
    </citation>
    <scope>NUCLEOTIDE SEQUENCE</scope>
</reference>
<name>A0ACB0M2A0_TRIPR</name>
<evidence type="ECO:0000313" key="1">
    <source>
        <dbReference type="EMBL" id="CAJ2675446.1"/>
    </source>
</evidence>
<organism evidence="1 2">
    <name type="scientific">Trifolium pratense</name>
    <name type="common">Red clover</name>
    <dbReference type="NCBI Taxonomy" id="57577"/>
    <lineage>
        <taxon>Eukaryota</taxon>
        <taxon>Viridiplantae</taxon>
        <taxon>Streptophyta</taxon>
        <taxon>Embryophyta</taxon>
        <taxon>Tracheophyta</taxon>
        <taxon>Spermatophyta</taxon>
        <taxon>Magnoliopsida</taxon>
        <taxon>eudicotyledons</taxon>
        <taxon>Gunneridae</taxon>
        <taxon>Pentapetalae</taxon>
        <taxon>rosids</taxon>
        <taxon>fabids</taxon>
        <taxon>Fabales</taxon>
        <taxon>Fabaceae</taxon>
        <taxon>Papilionoideae</taxon>
        <taxon>50 kb inversion clade</taxon>
        <taxon>NPAAA clade</taxon>
        <taxon>Hologalegina</taxon>
        <taxon>IRL clade</taxon>
        <taxon>Trifolieae</taxon>
        <taxon>Trifolium</taxon>
    </lineage>
</organism>
<proteinExistence type="predicted"/>
<dbReference type="Proteomes" id="UP001177021">
    <property type="component" value="Unassembled WGS sequence"/>
</dbReference>
<comment type="caution">
    <text evidence="1">The sequence shown here is derived from an EMBL/GenBank/DDBJ whole genome shotgun (WGS) entry which is preliminary data.</text>
</comment>
<sequence length="356" mass="40729">MVKRKRQRKDNQNEQDRISDLSDCLLLHILSVLNTKQAIQTSILSKRWINVWKNLPSLTLSCFDIRNIDLFQKTLKDAVSHNIKHLKLVVSTIECIPPYFSCLSLTSLNLKAFYGKMFHLAQPQIFPNSLCLPALTTLSLEYFAFRRSDDGYVEPFSTFNMLNTLTVRSCVVLGGQSLRISSTKLGNLTIHLYRGQPYKYFPGSTFGIELYHAPSLHTFVFTADDYIHKLYGSKSVFSSIKHVYFDVVCYCNLQRRNQSNILDLLVELANIESLTITSTTLMVLSNFPDVLKVKLPSLLNLKSLKVITHPVSRPTTIPNGMVHFLLQNSPLAKVDYIKYKKGERHVDVCFLNHVYN</sequence>
<accession>A0ACB0M2A0</accession>
<protein>
    <submittedName>
        <fullName evidence="1">Uncharacterized protein</fullName>
    </submittedName>
</protein>